<sequence>MLVPNYKPKSSSGGLRIGIGNGLPYSPSYGSSYGRRSFRLNVRNILLLTAGACFLLLLWNMRSSSPSSSSASVYRPGKALPQYWSVTGKTDLEGVTTWPKPKDFRVVGLVFFGRPISVSILDCYLKRNLARNGGFLDEVIWLARTSVEEDLQWLDAQVAAEPAYTRRDLLFEGIDYASAYDLAENGTMYIKMDDDLVFMEDHAIATLVQHKLEHPENFVVAANVVNQPSLSWMHYRFGAIKPYFPELTPPNPEEVAKQGRWRPSELPKWSGPEDYHITEEDKLEPPFEGHRWLPLPDDYPIEKTPIATTSFDAFSQGLWHWQVAAQEHYSFFEHLENNDLWKYKFHTLDYHFMRMGIQMIAIWGEDIIESDIHNGNGDDEYHFTEVMTKRTGRHAVVDGRAIVSHYTFLPQRSGLESTDILERYRAYAEENICPGKMAWPNQFSKPAAAQQ</sequence>
<proteinExistence type="predicted"/>
<comment type="caution">
    <text evidence="2">The sequence shown here is derived from an EMBL/GenBank/DDBJ whole genome shotgun (WGS) entry which is preliminary data.</text>
</comment>
<accession>A0AA39Z388</accession>
<organism evidence="2 3">
    <name type="scientific">Lasiodiplodia hormozganensis</name>
    <dbReference type="NCBI Taxonomy" id="869390"/>
    <lineage>
        <taxon>Eukaryota</taxon>
        <taxon>Fungi</taxon>
        <taxon>Dikarya</taxon>
        <taxon>Ascomycota</taxon>
        <taxon>Pezizomycotina</taxon>
        <taxon>Dothideomycetes</taxon>
        <taxon>Dothideomycetes incertae sedis</taxon>
        <taxon>Botryosphaeriales</taxon>
        <taxon>Botryosphaeriaceae</taxon>
        <taxon>Lasiodiplodia</taxon>
    </lineage>
</organism>
<gene>
    <name evidence="2" type="ORF">DIS24_g1274</name>
</gene>
<keyword evidence="1" id="KW-0472">Membrane</keyword>
<feature type="transmembrane region" description="Helical" evidence="1">
    <location>
        <begin position="45"/>
        <end position="61"/>
    </location>
</feature>
<name>A0AA39Z388_9PEZI</name>
<dbReference type="EMBL" id="JAUJDW010000004">
    <property type="protein sequence ID" value="KAK0663347.1"/>
    <property type="molecule type" value="Genomic_DNA"/>
</dbReference>
<dbReference type="AlphaFoldDB" id="A0AA39Z388"/>
<keyword evidence="3" id="KW-1185">Reference proteome</keyword>
<dbReference type="Proteomes" id="UP001175001">
    <property type="component" value="Unassembled WGS sequence"/>
</dbReference>
<evidence type="ECO:0000313" key="3">
    <source>
        <dbReference type="Proteomes" id="UP001175001"/>
    </source>
</evidence>
<evidence type="ECO:0000256" key="1">
    <source>
        <dbReference type="SAM" id="Phobius"/>
    </source>
</evidence>
<evidence type="ECO:0000313" key="2">
    <source>
        <dbReference type="EMBL" id="KAK0663347.1"/>
    </source>
</evidence>
<protein>
    <submittedName>
        <fullName evidence="2">Uncharacterized protein</fullName>
    </submittedName>
</protein>
<reference evidence="2" key="1">
    <citation type="submission" date="2023-06" db="EMBL/GenBank/DDBJ databases">
        <title>Multi-omics analyses reveal the molecular pathogenesis toolkit of Lasiodiplodia hormozganensis, a cross-kingdom pathogen.</title>
        <authorList>
            <person name="Felix C."/>
            <person name="Meneses R."/>
            <person name="Goncalves M.F.M."/>
            <person name="Tilleman L."/>
            <person name="Duarte A.S."/>
            <person name="Jorrin-Novo J.V."/>
            <person name="Van De Peer Y."/>
            <person name="Deforce D."/>
            <person name="Van Nieuwerburgh F."/>
            <person name="Esteves A.C."/>
            <person name="Alves A."/>
        </authorList>
    </citation>
    <scope>NUCLEOTIDE SEQUENCE</scope>
    <source>
        <strain evidence="2">CBS 339.90</strain>
    </source>
</reference>
<keyword evidence="1" id="KW-1133">Transmembrane helix</keyword>
<keyword evidence="1" id="KW-0812">Transmembrane</keyword>